<dbReference type="PANTHER" id="PTHR43569:SF2">
    <property type="entry name" value="AMIDOHYDROLASE-RELATED DOMAIN-CONTAINING PROTEIN"/>
    <property type="match status" value="1"/>
</dbReference>
<evidence type="ECO:0000313" key="4">
    <source>
        <dbReference type="Proteomes" id="UP001218579"/>
    </source>
</evidence>
<dbReference type="PANTHER" id="PTHR43569">
    <property type="entry name" value="AMIDOHYDROLASE"/>
    <property type="match status" value="1"/>
</dbReference>
<sequence>MIDAHHHLWQIGRNGHSWPTPDLEAIDRDYGLDDLKSEAVSTGLNGSIVVQSQAHDADTDWLLEVASHDELILGVVGWADLAAPNAAARIADLARHPKLKGLRPMLQGLSDDDWINQPAVRPAIDAMIAHDLSFDALVFTRHLPAINQLAEDYPALRIVIDHGAKPPIAHRHSHPEETRHWREQITAIARRPNVHAKLSGLVTEMRPGQPIEDLWPYVDHLFEQFGTDRILWGSDWPVVNLRQSYRSWFDQVHHHLRGLSAKKIDKIFDANAKRFYKITTETGETQ</sequence>
<organism evidence="3 4">
    <name type="scientific">Asticcacaulis machinosus</name>
    <dbReference type="NCBI Taxonomy" id="2984211"/>
    <lineage>
        <taxon>Bacteria</taxon>
        <taxon>Pseudomonadati</taxon>
        <taxon>Pseudomonadota</taxon>
        <taxon>Alphaproteobacteria</taxon>
        <taxon>Caulobacterales</taxon>
        <taxon>Caulobacteraceae</taxon>
        <taxon>Asticcacaulis</taxon>
    </lineage>
</organism>
<proteinExistence type="inferred from homology"/>
<dbReference type="RefSeq" id="WP_272744242.1">
    <property type="nucleotide sequence ID" value="NZ_JAQQKV010000001.1"/>
</dbReference>
<evidence type="ECO:0000313" key="3">
    <source>
        <dbReference type="EMBL" id="MDC7675926.1"/>
    </source>
</evidence>
<comment type="caution">
    <text evidence="3">The sequence shown here is derived from an EMBL/GenBank/DDBJ whole genome shotgun (WGS) entry which is preliminary data.</text>
</comment>
<comment type="similarity">
    <text evidence="1">Belongs to the metallo-dependent hydrolases superfamily.</text>
</comment>
<reference evidence="3 4" key="1">
    <citation type="submission" date="2023-01" db="EMBL/GenBank/DDBJ databases">
        <title>Novel species of the genus Asticcacaulis isolated from rivers.</title>
        <authorList>
            <person name="Lu H."/>
        </authorList>
    </citation>
    <scope>NUCLEOTIDE SEQUENCE [LARGE SCALE GENOMIC DNA]</scope>
    <source>
        <strain evidence="3 4">LKC15W</strain>
    </source>
</reference>
<dbReference type="Gene3D" id="3.20.20.140">
    <property type="entry name" value="Metal-dependent hydrolases"/>
    <property type="match status" value="1"/>
</dbReference>
<accession>A0ABT5HIE9</accession>
<keyword evidence="4" id="KW-1185">Reference proteome</keyword>
<dbReference type="Pfam" id="PF04909">
    <property type="entry name" value="Amidohydro_2"/>
    <property type="match status" value="1"/>
</dbReference>
<dbReference type="InterPro" id="IPR052350">
    <property type="entry name" value="Metallo-dep_Lactonases"/>
</dbReference>
<name>A0ABT5HIE9_9CAUL</name>
<gene>
    <name evidence="3" type="ORF">PQU98_07290</name>
</gene>
<dbReference type="InterPro" id="IPR006680">
    <property type="entry name" value="Amidohydro-rel"/>
</dbReference>
<dbReference type="EMBL" id="JAQQKV010000001">
    <property type="protein sequence ID" value="MDC7675926.1"/>
    <property type="molecule type" value="Genomic_DNA"/>
</dbReference>
<feature type="domain" description="Amidohydrolase-related" evidence="2">
    <location>
        <begin position="2"/>
        <end position="277"/>
    </location>
</feature>
<dbReference type="SUPFAM" id="SSF51556">
    <property type="entry name" value="Metallo-dependent hydrolases"/>
    <property type="match status" value="1"/>
</dbReference>
<evidence type="ECO:0000259" key="2">
    <source>
        <dbReference type="Pfam" id="PF04909"/>
    </source>
</evidence>
<dbReference type="InterPro" id="IPR032466">
    <property type="entry name" value="Metal_Hydrolase"/>
</dbReference>
<evidence type="ECO:0000256" key="1">
    <source>
        <dbReference type="ARBA" id="ARBA00038310"/>
    </source>
</evidence>
<protein>
    <submittedName>
        <fullName evidence="3">Amidohydrolase family protein</fullName>
    </submittedName>
</protein>
<dbReference type="Proteomes" id="UP001218579">
    <property type="component" value="Unassembled WGS sequence"/>
</dbReference>